<keyword evidence="8" id="KW-0472">Membrane</keyword>
<evidence type="ECO:0000256" key="4">
    <source>
        <dbReference type="ARBA" id="ARBA00022481"/>
    </source>
</evidence>
<reference evidence="14" key="1">
    <citation type="submission" date="2020-01" db="EMBL/GenBank/DDBJ databases">
        <title>Caldichromatium gen. nov., sp. nov., a thermophilic purple sulfur bacterium member of the family Chromatiaceae isolated from Nakabusa hot spring, Japan.</title>
        <authorList>
            <person name="Saini M.K."/>
            <person name="Hanada S."/>
            <person name="Tank M."/>
        </authorList>
    </citation>
    <scope>NUCLEOTIDE SEQUENCE [LARGE SCALE GENOMIC DNA]</scope>
    <source>
        <strain evidence="14">No.7</strain>
    </source>
</reference>
<comment type="subcellular location">
    <subcellularLocation>
        <location evidence="1">Cell inner membrane</location>
        <topology evidence="1">Single-pass membrane protein</topology>
    </subcellularLocation>
</comment>
<dbReference type="Proteomes" id="UP000502699">
    <property type="component" value="Chromosome"/>
</dbReference>
<feature type="signal peptide" evidence="11">
    <location>
        <begin position="1"/>
        <end position="17"/>
    </location>
</feature>
<dbReference type="SUPFAM" id="SSF54523">
    <property type="entry name" value="Pili subunits"/>
    <property type="match status" value="1"/>
</dbReference>
<keyword evidence="7" id="KW-1133">Transmembrane helix</keyword>
<accession>A0A6G7VHD0</accession>
<protein>
    <recommendedName>
        <fullName evidence="2">Type II secretion system protein H</fullName>
    </recommendedName>
    <alternativeName>
        <fullName evidence="10">General secretion pathway protein H</fullName>
    </alternativeName>
</protein>
<name>A0A6G7VHD0_9GAMM</name>
<evidence type="ECO:0000256" key="9">
    <source>
        <dbReference type="ARBA" id="ARBA00025772"/>
    </source>
</evidence>
<dbReference type="EMBL" id="CP048029">
    <property type="protein sequence ID" value="QIK39197.1"/>
    <property type="molecule type" value="Genomic_DNA"/>
</dbReference>
<keyword evidence="3" id="KW-1003">Cell membrane</keyword>
<keyword evidence="6" id="KW-0812">Transmembrane</keyword>
<organism evidence="13 14">
    <name type="scientific">Caldichromatium japonicum</name>
    <dbReference type="NCBI Taxonomy" id="2699430"/>
    <lineage>
        <taxon>Bacteria</taxon>
        <taxon>Pseudomonadati</taxon>
        <taxon>Pseudomonadota</taxon>
        <taxon>Gammaproteobacteria</taxon>
        <taxon>Chromatiales</taxon>
        <taxon>Chromatiaceae</taxon>
        <taxon>Caldichromatium</taxon>
    </lineage>
</organism>
<evidence type="ECO:0000256" key="2">
    <source>
        <dbReference type="ARBA" id="ARBA00021549"/>
    </source>
</evidence>
<evidence type="ECO:0000256" key="10">
    <source>
        <dbReference type="ARBA" id="ARBA00030775"/>
    </source>
</evidence>
<sequence length="134" mass="14452">MAIAALIMTAMPALLSAALPGMELKSSARQTAATLRLARELAIQRGEPIAVIIDLEGHRLTLPGKRPLSIPERLDLSFEIAGSELIDAQRGTIRFFPDGSSTGGRLTLAYRGHGYQVGVAWLTGRIALDTWSER</sequence>
<evidence type="ECO:0000313" key="13">
    <source>
        <dbReference type="EMBL" id="QIK39197.1"/>
    </source>
</evidence>
<keyword evidence="14" id="KW-1185">Reference proteome</keyword>
<keyword evidence="5" id="KW-0997">Cell inner membrane</keyword>
<evidence type="ECO:0000313" key="14">
    <source>
        <dbReference type="Proteomes" id="UP000502699"/>
    </source>
</evidence>
<dbReference type="GO" id="GO:0015628">
    <property type="term" value="P:protein secretion by the type II secretion system"/>
    <property type="evidence" value="ECO:0007669"/>
    <property type="project" value="InterPro"/>
</dbReference>
<evidence type="ECO:0000256" key="3">
    <source>
        <dbReference type="ARBA" id="ARBA00022475"/>
    </source>
</evidence>
<evidence type="ECO:0000256" key="5">
    <source>
        <dbReference type="ARBA" id="ARBA00022519"/>
    </source>
</evidence>
<gene>
    <name evidence="13" type="ORF">GWK36_10405</name>
</gene>
<keyword evidence="4" id="KW-0488">Methylation</keyword>
<dbReference type="KEGG" id="cjap:GWK36_10405"/>
<dbReference type="Pfam" id="PF12019">
    <property type="entry name" value="GspH"/>
    <property type="match status" value="1"/>
</dbReference>
<evidence type="ECO:0000259" key="12">
    <source>
        <dbReference type="Pfam" id="PF12019"/>
    </source>
</evidence>
<dbReference type="GO" id="GO:0015627">
    <property type="term" value="C:type II protein secretion system complex"/>
    <property type="evidence" value="ECO:0007669"/>
    <property type="project" value="InterPro"/>
</dbReference>
<dbReference type="Gene3D" id="3.55.40.10">
    <property type="entry name" value="minor pseudopilin epsh domain"/>
    <property type="match status" value="1"/>
</dbReference>
<evidence type="ECO:0000256" key="11">
    <source>
        <dbReference type="SAM" id="SignalP"/>
    </source>
</evidence>
<keyword evidence="11" id="KW-0732">Signal</keyword>
<evidence type="ECO:0000256" key="8">
    <source>
        <dbReference type="ARBA" id="ARBA00023136"/>
    </source>
</evidence>
<proteinExistence type="inferred from homology"/>
<dbReference type="InterPro" id="IPR022346">
    <property type="entry name" value="T2SS_GspH"/>
</dbReference>
<dbReference type="AlphaFoldDB" id="A0A6G7VHD0"/>
<evidence type="ECO:0000256" key="7">
    <source>
        <dbReference type="ARBA" id="ARBA00022989"/>
    </source>
</evidence>
<feature type="chain" id="PRO_5026352330" description="Type II secretion system protein H" evidence="11">
    <location>
        <begin position="18"/>
        <end position="134"/>
    </location>
</feature>
<dbReference type="InterPro" id="IPR045584">
    <property type="entry name" value="Pilin-like"/>
</dbReference>
<feature type="domain" description="General secretion pathway GspH" evidence="12">
    <location>
        <begin position="28"/>
        <end position="121"/>
    </location>
</feature>
<evidence type="ECO:0000256" key="6">
    <source>
        <dbReference type="ARBA" id="ARBA00022692"/>
    </source>
</evidence>
<comment type="similarity">
    <text evidence="9">Belongs to the GSP H family.</text>
</comment>
<dbReference type="GO" id="GO:0005886">
    <property type="term" value="C:plasma membrane"/>
    <property type="evidence" value="ECO:0007669"/>
    <property type="project" value="UniProtKB-SubCell"/>
</dbReference>
<evidence type="ECO:0000256" key="1">
    <source>
        <dbReference type="ARBA" id="ARBA00004377"/>
    </source>
</evidence>